<dbReference type="OrthoDB" id="431557at2759"/>
<reference evidence="7 8" key="1">
    <citation type="journal article" date="2008" name="Nature">
        <title>The Trichoplax genome and the nature of placozoans.</title>
        <authorList>
            <person name="Srivastava M."/>
            <person name="Begovic E."/>
            <person name="Chapman J."/>
            <person name="Putnam N.H."/>
            <person name="Hellsten U."/>
            <person name="Kawashima T."/>
            <person name="Kuo A."/>
            <person name="Mitros T."/>
            <person name="Salamov A."/>
            <person name="Carpenter M.L."/>
            <person name="Signorovitch A.Y."/>
            <person name="Moreno M.A."/>
            <person name="Kamm K."/>
            <person name="Grimwood J."/>
            <person name="Schmutz J."/>
            <person name="Shapiro H."/>
            <person name="Grigoriev I.V."/>
            <person name="Buss L.W."/>
            <person name="Schierwater B."/>
            <person name="Dellaporta S.L."/>
            <person name="Rokhsar D.S."/>
        </authorList>
    </citation>
    <scope>NUCLEOTIDE SEQUENCE [LARGE SCALE GENOMIC DNA]</scope>
    <source>
        <strain evidence="7 8">Grell-BS-1999</strain>
    </source>
</reference>
<keyword evidence="3 5" id="KW-0539">Nucleus</keyword>
<comment type="subunit">
    <text evidence="5">The 26S proteasome consists of a 20S proteasome core and two 19S regulatory subunits.</text>
</comment>
<dbReference type="eggNOG" id="KOG0863">
    <property type="taxonomic scope" value="Eukaryota"/>
</dbReference>
<evidence type="ECO:0000256" key="3">
    <source>
        <dbReference type="ARBA" id="ARBA00023242"/>
    </source>
</evidence>
<dbReference type="PROSITE" id="PS00388">
    <property type="entry name" value="PROTEASOME_ALPHA_1"/>
    <property type="match status" value="1"/>
</dbReference>
<accession>B3SC20</accession>
<evidence type="ECO:0000256" key="1">
    <source>
        <dbReference type="ARBA" id="ARBA00022490"/>
    </source>
</evidence>
<dbReference type="RefSeq" id="XP_002117753.1">
    <property type="nucleotide sequence ID" value="XM_002117717.1"/>
</dbReference>
<dbReference type="FunFam" id="3.60.20.10:FF:000063">
    <property type="entry name" value="Proteasome subunit alpha type"/>
    <property type="match status" value="1"/>
</dbReference>
<evidence type="ECO:0000256" key="5">
    <source>
        <dbReference type="RuleBase" id="RU000551"/>
    </source>
</evidence>
<dbReference type="InterPro" id="IPR000426">
    <property type="entry name" value="Proteasome_asu_N"/>
</dbReference>
<dbReference type="STRING" id="10228.B3SC20"/>
<organism evidence="7 8">
    <name type="scientific">Trichoplax adhaerens</name>
    <name type="common">Trichoplax reptans</name>
    <dbReference type="NCBI Taxonomy" id="10228"/>
    <lineage>
        <taxon>Eukaryota</taxon>
        <taxon>Metazoa</taxon>
        <taxon>Placozoa</taxon>
        <taxon>Uniplacotomia</taxon>
        <taxon>Trichoplacea</taxon>
        <taxon>Trichoplacidae</taxon>
        <taxon>Trichoplax</taxon>
    </lineage>
</organism>
<dbReference type="Proteomes" id="UP000009022">
    <property type="component" value="Unassembled WGS sequence"/>
</dbReference>
<dbReference type="InterPro" id="IPR035144">
    <property type="entry name" value="Proteasome_alpha1"/>
</dbReference>
<evidence type="ECO:0000259" key="6">
    <source>
        <dbReference type="PROSITE" id="PS00388"/>
    </source>
</evidence>
<gene>
    <name evidence="7" type="ORF">TRIADDRAFT_33023</name>
</gene>
<dbReference type="InterPro" id="IPR050115">
    <property type="entry name" value="Proteasome_alpha"/>
</dbReference>
<evidence type="ECO:0000313" key="8">
    <source>
        <dbReference type="Proteomes" id="UP000009022"/>
    </source>
</evidence>
<dbReference type="OMA" id="NTQVYGK"/>
<dbReference type="FunCoup" id="B3SC20">
    <property type="interactions" value="1992"/>
</dbReference>
<dbReference type="Gene3D" id="3.60.20.10">
    <property type="entry name" value="Glutamine Phosphoribosylpyrophosphate, subunit 1, domain 1"/>
    <property type="match status" value="1"/>
</dbReference>
<dbReference type="PANTHER" id="PTHR11599">
    <property type="entry name" value="PROTEASOME SUBUNIT ALPHA/BETA"/>
    <property type="match status" value="1"/>
</dbReference>
<evidence type="ECO:0000256" key="2">
    <source>
        <dbReference type="ARBA" id="ARBA00022942"/>
    </source>
</evidence>
<dbReference type="PROSITE" id="PS51475">
    <property type="entry name" value="PROTEASOME_ALPHA_2"/>
    <property type="match status" value="1"/>
</dbReference>
<comment type="subcellular location">
    <subcellularLocation>
        <location evidence="5">Cytoplasm</location>
    </subcellularLocation>
    <subcellularLocation>
        <location evidence="5">Nucleus</location>
    </subcellularLocation>
</comment>
<protein>
    <recommendedName>
        <fullName evidence="5">Proteasome subunit alpha type</fullName>
    </recommendedName>
</protein>
<keyword evidence="1 5" id="KW-0963">Cytoplasm</keyword>
<dbReference type="KEGG" id="tad:TRIADDRAFT_33023"/>
<dbReference type="AlphaFoldDB" id="B3SC20"/>
<name>B3SC20_TRIAD</name>
<dbReference type="InterPro" id="IPR023332">
    <property type="entry name" value="Proteasome_alpha-type"/>
</dbReference>
<dbReference type="InterPro" id="IPR029055">
    <property type="entry name" value="Ntn_hydrolases_N"/>
</dbReference>
<dbReference type="EMBL" id="DS985267">
    <property type="protein sequence ID" value="EDV19729.1"/>
    <property type="molecule type" value="Genomic_DNA"/>
</dbReference>
<dbReference type="HOGENOM" id="CLU_035750_8_0_1"/>
<comment type="similarity">
    <text evidence="4 5">Belongs to the peptidase T1A family.</text>
</comment>
<dbReference type="Pfam" id="PF10584">
    <property type="entry name" value="Proteasome_A_N"/>
    <property type="match status" value="1"/>
</dbReference>
<dbReference type="Pfam" id="PF00227">
    <property type="entry name" value="Proteasome"/>
    <property type="match status" value="1"/>
</dbReference>
<evidence type="ECO:0000313" key="7">
    <source>
        <dbReference type="EMBL" id="EDV19729.1"/>
    </source>
</evidence>
<keyword evidence="8" id="KW-1185">Reference proteome</keyword>
<proteinExistence type="inferred from homology"/>
<dbReference type="GO" id="GO:0005634">
    <property type="term" value="C:nucleus"/>
    <property type="evidence" value="ECO:0000318"/>
    <property type="project" value="GO_Central"/>
</dbReference>
<dbReference type="GeneID" id="6759011"/>
<dbReference type="InterPro" id="IPR001353">
    <property type="entry name" value="Proteasome_sua/b"/>
</dbReference>
<feature type="domain" description="Proteasome alpha-type subunits" evidence="6">
    <location>
        <begin position="5"/>
        <end position="27"/>
    </location>
</feature>
<dbReference type="CTD" id="6759011"/>
<dbReference type="CDD" id="cd03749">
    <property type="entry name" value="proteasome_alpha_type_1"/>
    <property type="match status" value="1"/>
</dbReference>
<dbReference type="GO" id="GO:0043161">
    <property type="term" value="P:proteasome-mediated ubiquitin-dependent protein catabolic process"/>
    <property type="evidence" value="ECO:0000318"/>
    <property type="project" value="GO_Central"/>
</dbReference>
<dbReference type="InParanoid" id="B3SC20"/>
<dbReference type="SUPFAM" id="SSF56235">
    <property type="entry name" value="N-terminal nucleophile aminohydrolases (Ntn hydrolases)"/>
    <property type="match status" value="1"/>
</dbReference>
<evidence type="ECO:0000256" key="4">
    <source>
        <dbReference type="PROSITE-ProRule" id="PRU00808"/>
    </source>
</evidence>
<dbReference type="PhylomeDB" id="B3SC20"/>
<sequence length="235" mass="25866">FRNQYDSDVTVWSPQGRLYQVEYAMEAVKQGAAVVGIKSRTHVVLAAFKRATDDLAANQKKVLAIDDHIGVGFSGLTADAQVLTKFLRTECLNSKYAYNTPHSVTRLIAALGAKMQICTQVYGRRPFGVGFLVAGFDETGSHLIQTCPSSNYYDCKAMAIGARSQSARTYMERKLEEFEDCDRNKLITHGLTALRECLSDGDLDTKNCSMAVVGKGENFQIYDGDAIASFISFTL</sequence>
<dbReference type="GO" id="GO:0005737">
    <property type="term" value="C:cytoplasm"/>
    <property type="evidence" value="ECO:0007669"/>
    <property type="project" value="UniProtKB-SubCell"/>
</dbReference>
<dbReference type="GO" id="GO:0019773">
    <property type="term" value="C:proteasome core complex, alpha-subunit complex"/>
    <property type="evidence" value="ECO:0000318"/>
    <property type="project" value="GO_Central"/>
</dbReference>
<keyword evidence="2 4" id="KW-0647">Proteasome</keyword>
<dbReference type="SMART" id="SM00948">
    <property type="entry name" value="Proteasome_A_N"/>
    <property type="match status" value="1"/>
</dbReference>
<feature type="non-terminal residue" evidence="7">
    <location>
        <position position="1"/>
    </location>
</feature>